<dbReference type="GO" id="GO:0008413">
    <property type="term" value="F:8-oxo-7,8-dihydroguanosine triphosphate pyrophosphatase activity"/>
    <property type="evidence" value="ECO:0007669"/>
    <property type="project" value="TreeGrafter"/>
</dbReference>
<dbReference type="RefSeq" id="WP_071456240.1">
    <property type="nucleotide sequence ID" value="NZ_CP017267.1"/>
</dbReference>
<comment type="similarity">
    <text evidence="2">Belongs to the Nudix hydrolase family.</text>
</comment>
<dbReference type="PANTHER" id="PTHR47707:SF1">
    <property type="entry name" value="NUDIX HYDROLASE FAMILY PROTEIN"/>
    <property type="match status" value="1"/>
</dbReference>
<dbReference type="STRING" id="519472.BHY08_01815"/>
<dbReference type="PRINTS" id="PR00502">
    <property type="entry name" value="NUDIXFAMILY"/>
</dbReference>
<evidence type="ECO:0000256" key="7">
    <source>
        <dbReference type="ARBA" id="ARBA00022801"/>
    </source>
</evidence>
<name>A0A1J0A404_9ENTE</name>
<evidence type="ECO:0000256" key="9">
    <source>
        <dbReference type="ARBA" id="ARBA00023204"/>
    </source>
</evidence>
<keyword evidence="3" id="KW-0515">Mutator protein</keyword>
<keyword evidence="9" id="KW-0234">DNA repair</keyword>
<keyword evidence="14" id="KW-1185">Reference proteome</keyword>
<evidence type="ECO:0000256" key="10">
    <source>
        <dbReference type="ARBA" id="ARBA00035861"/>
    </source>
</evidence>
<reference evidence="13 14" key="1">
    <citation type="submission" date="2016-09" db="EMBL/GenBank/DDBJ databases">
        <title>Vagococcus teuberi sp. nov., isolated from the Malian artisanal sour milk fene.</title>
        <authorList>
            <person name="Wullschleger S."/>
            <person name="Seifert C."/>
            <person name="Baumgartner S."/>
            <person name="Lacroix C."/>
            <person name="Bonfoh B."/>
            <person name="Stevens M.J."/>
            <person name="Meile L."/>
        </authorList>
    </citation>
    <scope>NUCLEOTIDE SEQUENCE [LARGE SCALE GENOMIC DNA]</scope>
    <source>
        <strain evidence="13 14">DSM 21459</strain>
    </source>
</reference>
<dbReference type="InterPro" id="IPR015797">
    <property type="entry name" value="NUDIX_hydrolase-like_dom_sf"/>
</dbReference>
<dbReference type="Gene3D" id="3.90.79.10">
    <property type="entry name" value="Nucleoside Triphosphate Pyrophosphohydrolase"/>
    <property type="match status" value="1"/>
</dbReference>
<keyword evidence="7" id="KW-0378">Hydrolase</keyword>
<dbReference type="EC" id="3.6.1.55" evidence="11"/>
<dbReference type="CDD" id="cd03425">
    <property type="entry name" value="NUDIX_MutT_NudA_like"/>
    <property type="match status" value="1"/>
</dbReference>
<evidence type="ECO:0000256" key="6">
    <source>
        <dbReference type="ARBA" id="ARBA00022763"/>
    </source>
</evidence>
<dbReference type="EMBL" id="CP017267">
    <property type="protein sequence ID" value="APB30672.1"/>
    <property type="molecule type" value="Genomic_DNA"/>
</dbReference>
<evidence type="ECO:0000256" key="5">
    <source>
        <dbReference type="ARBA" id="ARBA00022723"/>
    </source>
</evidence>
<comment type="cofactor">
    <cofactor evidence="1">
        <name>Mg(2+)</name>
        <dbReference type="ChEBI" id="CHEBI:18420"/>
    </cofactor>
</comment>
<dbReference type="GO" id="GO:0006281">
    <property type="term" value="P:DNA repair"/>
    <property type="evidence" value="ECO:0007669"/>
    <property type="project" value="UniProtKB-KW"/>
</dbReference>
<dbReference type="GO" id="GO:0006260">
    <property type="term" value="P:DNA replication"/>
    <property type="evidence" value="ECO:0007669"/>
    <property type="project" value="UniProtKB-KW"/>
</dbReference>
<accession>A0A1J0A404</accession>
<keyword evidence="5" id="KW-0479">Metal-binding</keyword>
<comment type="catalytic activity">
    <reaction evidence="10">
        <text>8-oxo-dGTP + H2O = 8-oxo-dGMP + diphosphate + H(+)</text>
        <dbReference type="Rhea" id="RHEA:31575"/>
        <dbReference type="ChEBI" id="CHEBI:15377"/>
        <dbReference type="ChEBI" id="CHEBI:15378"/>
        <dbReference type="ChEBI" id="CHEBI:33019"/>
        <dbReference type="ChEBI" id="CHEBI:63224"/>
        <dbReference type="ChEBI" id="CHEBI:77896"/>
        <dbReference type="EC" id="3.6.1.55"/>
    </reaction>
</comment>
<evidence type="ECO:0000256" key="1">
    <source>
        <dbReference type="ARBA" id="ARBA00001946"/>
    </source>
</evidence>
<dbReference type="KEGG" id="vte:BHY08_01815"/>
<dbReference type="InterPro" id="IPR020476">
    <property type="entry name" value="Nudix_hydrolase"/>
</dbReference>
<dbReference type="InterPro" id="IPR047127">
    <property type="entry name" value="MutT-like"/>
</dbReference>
<dbReference type="SUPFAM" id="SSF55811">
    <property type="entry name" value="Nudix"/>
    <property type="match status" value="1"/>
</dbReference>
<dbReference type="Proteomes" id="UP000191200">
    <property type="component" value="Chromosome"/>
</dbReference>
<evidence type="ECO:0000256" key="11">
    <source>
        <dbReference type="ARBA" id="ARBA00038905"/>
    </source>
</evidence>
<dbReference type="Pfam" id="PF00293">
    <property type="entry name" value="NUDIX"/>
    <property type="match status" value="1"/>
</dbReference>
<evidence type="ECO:0000259" key="12">
    <source>
        <dbReference type="PROSITE" id="PS51462"/>
    </source>
</evidence>
<proteinExistence type="inferred from homology"/>
<sequence length="134" mass="15282">MKKNINVVGAIIIKEGKVFCCQRGLEKSLPGKWEFPGGKIESRETKEQALVREIKEELLISVQLEEKEFASVSFDYDFGRVNLSTFICHLESGEPQLTEHLQSKWVSFDKLNQLDWAPADIPIVEKLMEVGVDE</sequence>
<feature type="domain" description="Nudix hydrolase" evidence="12">
    <location>
        <begin position="3"/>
        <end position="129"/>
    </location>
</feature>
<dbReference type="AlphaFoldDB" id="A0A1J0A404"/>
<evidence type="ECO:0000256" key="8">
    <source>
        <dbReference type="ARBA" id="ARBA00022842"/>
    </source>
</evidence>
<keyword evidence="4" id="KW-0235">DNA replication</keyword>
<dbReference type="InterPro" id="IPR000086">
    <property type="entry name" value="NUDIX_hydrolase_dom"/>
</dbReference>
<dbReference type="GO" id="GO:0046872">
    <property type="term" value="F:metal ion binding"/>
    <property type="evidence" value="ECO:0007669"/>
    <property type="project" value="UniProtKB-KW"/>
</dbReference>
<dbReference type="GO" id="GO:0035539">
    <property type="term" value="F:8-oxo-7,8-dihydrodeoxyguanosine triphosphate pyrophosphatase activity"/>
    <property type="evidence" value="ECO:0007669"/>
    <property type="project" value="UniProtKB-EC"/>
</dbReference>
<dbReference type="GO" id="GO:0044716">
    <property type="term" value="F:8-oxo-GDP phosphatase activity"/>
    <property type="evidence" value="ECO:0007669"/>
    <property type="project" value="TreeGrafter"/>
</dbReference>
<evidence type="ECO:0000313" key="14">
    <source>
        <dbReference type="Proteomes" id="UP000191200"/>
    </source>
</evidence>
<evidence type="ECO:0000256" key="2">
    <source>
        <dbReference type="ARBA" id="ARBA00005582"/>
    </source>
</evidence>
<organism evidence="13 14">
    <name type="scientific">Vagococcus teuberi</name>
    <dbReference type="NCBI Taxonomy" id="519472"/>
    <lineage>
        <taxon>Bacteria</taxon>
        <taxon>Bacillati</taxon>
        <taxon>Bacillota</taxon>
        <taxon>Bacilli</taxon>
        <taxon>Lactobacillales</taxon>
        <taxon>Enterococcaceae</taxon>
        <taxon>Vagococcus</taxon>
    </lineage>
</organism>
<keyword evidence="8" id="KW-0460">Magnesium</keyword>
<dbReference type="GO" id="GO:0044715">
    <property type="term" value="F:8-oxo-dGDP phosphatase activity"/>
    <property type="evidence" value="ECO:0007669"/>
    <property type="project" value="TreeGrafter"/>
</dbReference>
<evidence type="ECO:0000256" key="3">
    <source>
        <dbReference type="ARBA" id="ARBA00022457"/>
    </source>
</evidence>
<dbReference type="PANTHER" id="PTHR47707">
    <property type="entry name" value="8-OXO-DGTP DIPHOSPHATASE"/>
    <property type="match status" value="1"/>
</dbReference>
<dbReference type="OrthoDB" id="9810648at2"/>
<gene>
    <name evidence="13" type="ORF">BHY08_01815</name>
</gene>
<evidence type="ECO:0000256" key="4">
    <source>
        <dbReference type="ARBA" id="ARBA00022705"/>
    </source>
</evidence>
<evidence type="ECO:0000313" key="13">
    <source>
        <dbReference type="EMBL" id="APB30672.1"/>
    </source>
</evidence>
<keyword evidence="6" id="KW-0227">DNA damage</keyword>
<dbReference type="PROSITE" id="PS51462">
    <property type="entry name" value="NUDIX"/>
    <property type="match status" value="1"/>
</dbReference>
<protein>
    <recommendedName>
        <fullName evidence="11">8-oxo-dGTP diphosphatase</fullName>
        <ecNumber evidence="11">3.6.1.55</ecNumber>
    </recommendedName>
</protein>